<keyword evidence="1" id="KW-0812">Transmembrane</keyword>
<keyword evidence="1" id="KW-1133">Transmembrane helix</keyword>
<evidence type="ECO:0000313" key="2">
    <source>
        <dbReference type="EMBL" id="MCE8026332.1"/>
    </source>
</evidence>
<proteinExistence type="predicted"/>
<gene>
    <name evidence="2" type="ORF">HOP59_19590</name>
</gene>
<accession>A0ABS9AXK2</accession>
<keyword evidence="1" id="KW-0472">Membrane</keyword>
<evidence type="ECO:0000256" key="1">
    <source>
        <dbReference type="SAM" id="Phobius"/>
    </source>
</evidence>
<feature type="non-terminal residue" evidence="2">
    <location>
        <position position="40"/>
    </location>
</feature>
<sequence length="40" mass="4386">MNAIAKAIDTLNELFGRVIAPLIAVITLVVLYDIALRLFT</sequence>
<protein>
    <submittedName>
        <fullName evidence="2">C4-dicarboxylate ABC transporter permease</fullName>
    </submittedName>
</protein>
<comment type="caution">
    <text evidence="2">The sequence shown here is derived from an EMBL/GenBank/DDBJ whole genome shotgun (WGS) entry which is preliminary data.</text>
</comment>
<dbReference type="EMBL" id="JABFTV010000011">
    <property type="protein sequence ID" value="MCE8026332.1"/>
    <property type="molecule type" value="Genomic_DNA"/>
</dbReference>
<name>A0ABS9AXK2_9GAMM</name>
<keyword evidence="3" id="KW-1185">Reference proteome</keyword>
<organism evidence="2 3">
    <name type="scientific">Billgrantia aerodenitrificans</name>
    <dbReference type="NCBI Taxonomy" id="2733483"/>
    <lineage>
        <taxon>Bacteria</taxon>
        <taxon>Pseudomonadati</taxon>
        <taxon>Pseudomonadota</taxon>
        <taxon>Gammaproteobacteria</taxon>
        <taxon>Oceanospirillales</taxon>
        <taxon>Halomonadaceae</taxon>
        <taxon>Billgrantia</taxon>
    </lineage>
</organism>
<dbReference type="Proteomes" id="UP001320272">
    <property type="component" value="Unassembled WGS sequence"/>
</dbReference>
<reference evidence="2 3" key="1">
    <citation type="journal article" date="2021" name="Front. Microbiol.">
        <title>Aerobic Denitrification and Heterotrophic Sulfur Oxidation in the Genus Halomonas Revealed by Six Novel Species Characterizations and Genome-Based Analysis.</title>
        <authorList>
            <person name="Wang L."/>
            <person name="Shao Z."/>
        </authorList>
    </citation>
    <scope>NUCLEOTIDE SEQUENCE [LARGE SCALE GENOMIC DNA]</scope>
    <source>
        <strain evidence="2 3">MCCC 1A11058</strain>
    </source>
</reference>
<feature type="transmembrane region" description="Helical" evidence="1">
    <location>
        <begin position="18"/>
        <end position="39"/>
    </location>
</feature>
<evidence type="ECO:0000313" key="3">
    <source>
        <dbReference type="Proteomes" id="UP001320272"/>
    </source>
</evidence>